<dbReference type="AlphaFoldDB" id="A0A364RJJ6"/>
<dbReference type="InterPro" id="IPR036554">
    <property type="entry name" value="GHMP_kinase_C_sf"/>
</dbReference>
<dbReference type="GO" id="GO:0016114">
    <property type="term" value="P:terpenoid biosynthetic process"/>
    <property type="evidence" value="ECO:0007669"/>
    <property type="project" value="UniProtKB-UniRule"/>
</dbReference>
<dbReference type="Pfam" id="PF00288">
    <property type="entry name" value="GHMP_kinases_N"/>
    <property type="match status" value="1"/>
</dbReference>
<dbReference type="SUPFAM" id="SSF54211">
    <property type="entry name" value="Ribosomal protein S5 domain 2-like"/>
    <property type="match status" value="1"/>
</dbReference>
<dbReference type="PIRSF" id="PIRSF010376">
    <property type="entry name" value="IspE"/>
    <property type="match status" value="1"/>
</dbReference>
<dbReference type="Pfam" id="PF08544">
    <property type="entry name" value="GHMP_kinases_C"/>
    <property type="match status" value="1"/>
</dbReference>
<dbReference type="InterPro" id="IPR006204">
    <property type="entry name" value="GHMP_kinase_N_dom"/>
</dbReference>
<keyword evidence="6 9" id="KW-0418">Kinase</keyword>
<evidence type="ECO:0000259" key="10">
    <source>
        <dbReference type="Pfam" id="PF00288"/>
    </source>
</evidence>
<reference evidence="12 13" key="1">
    <citation type="submission" date="2018-06" db="EMBL/GenBank/DDBJ databases">
        <authorList>
            <person name="Liu Z.-W."/>
        </authorList>
    </citation>
    <scope>NUCLEOTIDE SEQUENCE [LARGE SCALE GENOMIC DNA]</scope>
    <source>
        <strain evidence="12 13">2b14</strain>
    </source>
</reference>
<comment type="pathway">
    <text evidence="9">Isoprenoid biosynthesis; isopentenyl diphosphate biosynthesis via DXP pathway; isopentenyl diphosphate from 1-deoxy-D-xylulose 5-phosphate: step 3/6.</text>
</comment>
<evidence type="ECO:0000256" key="7">
    <source>
        <dbReference type="ARBA" id="ARBA00022840"/>
    </source>
</evidence>
<keyword evidence="4 9" id="KW-0808">Transferase</keyword>
<name>A0A364RJJ6_9BACT</name>
<feature type="active site" evidence="9">
    <location>
        <position position="8"/>
    </location>
</feature>
<dbReference type="InterPro" id="IPR020568">
    <property type="entry name" value="Ribosomal_Su5_D2-typ_SF"/>
</dbReference>
<feature type="domain" description="GHMP kinase C-terminal" evidence="11">
    <location>
        <begin position="191"/>
        <end position="255"/>
    </location>
</feature>
<evidence type="ECO:0000256" key="2">
    <source>
        <dbReference type="ARBA" id="ARBA00012052"/>
    </source>
</evidence>
<evidence type="ECO:0000256" key="5">
    <source>
        <dbReference type="ARBA" id="ARBA00022741"/>
    </source>
</evidence>
<dbReference type="NCBIfam" id="TIGR00154">
    <property type="entry name" value="ispE"/>
    <property type="match status" value="1"/>
</dbReference>
<dbReference type="PANTHER" id="PTHR43527:SF2">
    <property type="entry name" value="4-DIPHOSPHOCYTIDYL-2-C-METHYL-D-ERYTHRITOL KINASE, CHLOROPLASTIC"/>
    <property type="match status" value="1"/>
</dbReference>
<dbReference type="PANTHER" id="PTHR43527">
    <property type="entry name" value="4-DIPHOSPHOCYTIDYL-2-C-METHYL-D-ERYTHRITOL KINASE, CHLOROPLASTIC"/>
    <property type="match status" value="1"/>
</dbReference>
<gene>
    <name evidence="9" type="primary">ispE</name>
    <name evidence="12" type="ORF">DP923_00395</name>
</gene>
<keyword evidence="5 9" id="KW-0547">Nucleotide-binding</keyword>
<dbReference type="OrthoDB" id="9809438at2"/>
<evidence type="ECO:0000256" key="8">
    <source>
        <dbReference type="ARBA" id="ARBA00032554"/>
    </source>
</evidence>
<dbReference type="GO" id="GO:0019288">
    <property type="term" value="P:isopentenyl diphosphate biosynthetic process, methylerythritol 4-phosphate pathway"/>
    <property type="evidence" value="ECO:0007669"/>
    <property type="project" value="UniProtKB-UniRule"/>
</dbReference>
<dbReference type="HAMAP" id="MF_00061">
    <property type="entry name" value="IspE"/>
    <property type="match status" value="1"/>
</dbReference>
<dbReference type="InterPro" id="IPR004424">
    <property type="entry name" value="IspE"/>
</dbReference>
<dbReference type="UniPathway" id="UPA00056">
    <property type="reaction ID" value="UER00094"/>
</dbReference>
<feature type="binding site" evidence="9">
    <location>
        <begin position="90"/>
        <end position="100"/>
    </location>
    <ligand>
        <name>ATP</name>
        <dbReference type="ChEBI" id="CHEBI:30616"/>
    </ligand>
</feature>
<organism evidence="12 13">
    <name type="scientific">Pontibacter arcticus</name>
    <dbReference type="NCBI Taxonomy" id="2080288"/>
    <lineage>
        <taxon>Bacteria</taxon>
        <taxon>Pseudomonadati</taxon>
        <taxon>Bacteroidota</taxon>
        <taxon>Cytophagia</taxon>
        <taxon>Cytophagales</taxon>
        <taxon>Hymenobacteraceae</taxon>
        <taxon>Pontibacter</taxon>
    </lineage>
</organism>
<evidence type="ECO:0000256" key="3">
    <source>
        <dbReference type="ARBA" id="ARBA00017473"/>
    </source>
</evidence>
<dbReference type="SUPFAM" id="SSF55060">
    <property type="entry name" value="GHMP Kinase, C-terminal domain"/>
    <property type="match status" value="1"/>
</dbReference>
<comment type="function">
    <text evidence="9">Catalyzes the phosphorylation of the position 2 hydroxy group of 4-diphosphocytidyl-2C-methyl-D-erythritol.</text>
</comment>
<dbReference type="Gene3D" id="3.30.230.10">
    <property type="match status" value="1"/>
</dbReference>
<evidence type="ECO:0000256" key="6">
    <source>
        <dbReference type="ARBA" id="ARBA00022777"/>
    </source>
</evidence>
<comment type="caution">
    <text evidence="12">The sequence shown here is derived from an EMBL/GenBank/DDBJ whole genome shotgun (WGS) entry which is preliminary data.</text>
</comment>
<dbReference type="Proteomes" id="UP000251692">
    <property type="component" value="Unassembled WGS sequence"/>
</dbReference>
<accession>A0A364RJJ6</accession>
<keyword evidence="9" id="KW-0414">Isoprene biosynthesis</keyword>
<evidence type="ECO:0000256" key="4">
    <source>
        <dbReference type="ARBA" id="ARBA00022679"/>
    </source>
</evidence>
<feature type="domain" description="GHMP kinase N-terminal" evidence="10">
    <location>
        <begin position="63"/>
        <end position="137"/>
    </location>
</feature>
<keyword evidence="7 9" id="KW-0067">ATP-binding</keyword>
<evidence type="ECO:0000313" key="13">
    <source>
        <dbReference type="Proteomes" id="UP000251692"/>
    </source>
</evidence>
<reference evidence="12 13" key="2">
    <citation type="submission" date="2018-07" db="EMBL/GenBank/DDBJ databases">
        <title>Pontibacter sp. 2b14 genomic sequence and assembly.</title>
        <authorList>
            <person name="Du Z.-J."/>
        </authorList>
    </citation>
    <scope>NUCLEOTIDE SEQUENCE [LARGE SCALE GENOMIC DNA]</scope>
    <source>
        <strain evidence="12 13">2b14</strain>
    </source>
</reference>
<dbReference type="EC" id="2.7.1.148" evidence="2 9"/>
<proteinExistence type="inferred from homology"/>
<evidence type="ECO:0000259" key="11">
    <source>
        <dbReference type="Pfam" id="PF08544"/>
    </source>
</evidence>
<protein>
    <recommendedName>
        <fullName evidence="3 9">4-diphosphocytidyl-2-C-methyl-D-erythritol kinase</fullName>
        <shortName evidence="9">CMK</shortName>
        <ecNumber evidence="2 9">2.7.1.148</ecNumber>
    </recommendedName>
    <alternativeName>
        <fullName evidence="8 9">4-(cytidine-5'-diphospho)-2-C-methyl-D-erythritol kinase</fullName>
    </alternativeName>
</protein>
<dbReference type="InterPro" id="IPR014721">
    <property type="entry name" value="Ribsml_uS5_D2-typ_fold_subgr"/>
</dbReference>
<evidence type="ECO:0000256" key="1">
    <source>
        <dbReference type="ARBA" id="ARBA00009684"/>
    </source>
</evidence>
<evidence type="ECO:0000256" key="9">
    <source>
        <dbReference type="HAMAP-Rule" id="MF_00061"/>
    </source>
</evidence>
<dbReference type="Gene3D" id="3.30.70.890">
    <property type="entry name" value="GHMP kinase, C-terminal domain"/>
    <property type="match status" value="1"/>
</dbReference>
<comment type="similarity">
    <text evidence="1 9">Belongs to the GHMP kinase family. IspE subfamily.</text>
</comment>
<dbReference type="InterPro" id="IPR013750">
    <property type="entry name" value="GHMP_kinase_C_dom"/>
</dbReference>
<evidence type="ECO:0000313" key="12">
    <source>
        <dbReference type="EMBL" id="RAU84461.1"/>
    </source>
</evidence>
<dbReference type="EMBL" id="QMDV01000001">
    <property type="protein sequence ID" value="RAU84461.1"/>
    <property type="molecule type" value="Genomic_DNA"/>
</dbReference>
<dbReference type="GO" id="GO:0050515">
    <property type="term" value="F:4-(cytidine 5'-diphospho)-2-C-methyl-D-erythritol kinase activity"/>
    <property type="evidence" value="ECO:0007669"/>
    <property type="project" value="UniProtKB-UniRule"/>
</dbReference>
<dbReference type="GO" id="GO:0005524">
    <property type="term" value="F:ATP binding"/>
    <property type="evidence" value="ECO:0007669"/>
    <property type="project" value="UniProtKB-UniRule"/>
</dbReference>
<keyword evidence="13" id="KW-1185">Reference proteome</keyword>
<feature type="active site" evidence="9">
    <location>
        <position position="132"/>
    </location>
</feature>
<comment type="catalytic activity">
    <reaction evidence="9">
        <text>4-CDP-2-C-methyl-D-erythritol + ATP = 4-CDP-2-C-methyl-D-erythritol 2-phosphate + ADP + H(+)</text>
        <dbReference type="Rhea" id="RHEA:18437"/>
        <dbReference type="ChEBI" id="CHEBI:15378"/>
        <dbReference type="ChEBI" id="CHEBI:30616"/>
        <dbReference type="ChEBI" id="CHEBI:57823"/>
        <dbReference type="ChEBI" id="CHEBI:57919"/>
        <dbReference type="ChEBI" id="CHEBI:456216"/>
        <dbReference type="EC" id="2.7.1.148"/>
    </reaction>
</comment>
<sequence length="269" mass="29540">MLDFPNAKINLGLYVTEKRSDGFHNLESCFYPVQWCDALEILPAQTEQFTLTGLPVPGNPETNLCLKAYKLLQQDFALPPIQLHLHKVIPMGAGLGGGSSDAAFTLRLLNSVFGLNLSTAILQNYARQLGSDCAFFIENKAVIATEKGDVFTALDLNLRGYTCVLVYPGIHITTAEAYGNIKPKPAPQPLESILKQDVITWKDLLHNDFETALFPKYPELAQLKEKLYAAGAVYASMSGSGSTVYGLFKGEVPANLVFPDNYLIRHSLL</sequence>